<feature type="region of interest" description="Disordered" evidence="2">
    <location>
        <begin position="103"/>
        <end position="151"/>
    </location>
</feature>
<dbReference type="PROSITE" id="PS50084">
    <property type="entry name" value="KH_TYPE_1"/>
    <property type="match status" value="1"/>
</dbReference>
<dbReference type="InterPro" id="IPR002999">
    <property type="entry name" value="Tudor"/>
</dbReference>
<dbReference type="SUPFAM" id="SSF63748">
    <property type="entry name" value="Tudor/PWWP/MBT"/>
    <property type="match status" value="1"/>
</dbReference>
<dbReference type="Gene3D" id="2.40.50.90">
    <property type="match status" value="1"/>
</dbReference>
<dbReference type="SMART" id="SM00322">
    <property type="entry name" value="KH"/>
    <property type="match status" value="1"/>
</dbReference>
<feature type="region of interest" description="Disordered" evidence="2">
    <location>
        <begin position="219"/>
        <end position="272"/>
    </location>
</feature>
<feature type="compositionally biased region" description="Low complexity" evidence="2">
    <location>
        <begin position="116"/>
        <end position="135"/>
    </location>
</feature>
<organism evidence="5 6">
    <name type="scientific">Clunio marinus</name>
    <dbReference type="NCBI Taxonomy" id="568069"/>
    <lineage>
        <taxon>Eukaryota</taxon>
        <taxon>Metazoa</taxon>
        <taxon>Ecdysozoa</taxon>
        <taxon>Arthropoda</taxon>
        <taxon>Hexapoda</taxon>
        <taxon>Insecta</taxon>
        <taxon>Pterygota</taxon>
        <taxon>Neoptera</taxon>
        <taxon>Endopterygota</taxon>
        <taxon>Diptera</taxon>
        <taxon>Nematocera</taxon>
        <taxon>Chironomoidea</taxon>
        <taxon>Chironomidae</taxon>
        <taxon>Clunio</taxon>
    </lineage>
</organism>
<dbReference type="InterPro" id="IPR035437">
    <property type="entry name" value="SNase_OB-fold_sf"/>
</dbReference>
<sequence>MISNRPILYLTLPSLALIIGYVWLRRKKGGRAVCDTGGTNQKSSNSNKSCKILGEHLGDNQELSNKASSSSYSTQHNSQHSESLPIGTPQQNHNKLLKLKIDQETSTPPGNNASGKQAQSPGSAPSSSSSSLGKSAPIDIAPNPRSPPKRITEQEIDCEILKLKPQESDIKHLRYIEEPENDWDESPTPADSPLYRDRFDLNRHQPKVEPIVIKGTMEAKISPENSFRERKYTQTESDDSGRLNETSKDESETNNENIQHCQQEGEEEEMKTTDNGCVMMQEDAEVVATTTEMPKKCQSTPSSCLQPQIASPSLSVCSMHSGDSGQGSSPPQSVGAPQITYDFVMPTAYVGSLIGYRGTIITNIKEKTGANVIVRKGSHGPKKQKVVSIEGTQSEVDAALKMIRLRLPEKKYPFMSMDRIFVTPDNKVVPTFNASTLSLQLIEGINNDVTISAIVSGGHLFLHQPLHPSYPALSSLQYRMNQWYSKTMAPELPDVIDSAICAVCYQDNWYRVQIVSHNSQTKTSLVKYLDFGGYSTVDSAELRQIHADFMTVPFQAIECVMSNIRPPSGSEWSKEAADTISSFTQGVILQAQIAGYTPDDIPEVYLFVSITKDNVLFINQELCARKLAEWIDTEQEG</sequence>
<keyword evidence="3" id="KW-1133">Transmembrane helix</keyword>
<reference evidence="5 6" key="1">
    <citation type="submission" date="2015-04" db="EMBL/GenBank/DDBJ databases">
        <authorList>
            <person name="Syromyatnikov M.Y."/>
            <person name="Popov V.N."/>
        </authorList>
    </citation>
    <scope>NUCLEOTIDE SEQUENCE [LARGE SCALE GENOMIC DNA]</scope>
</reference>
<name>A0A1J1J543_9DIPT</name>
<dbReference type="GO" id="GO:0005739">
    <property type="term" value="C:mitochondrion"/>
    <property type="evidence" value="ECO:0007669"/>
    <property type="project" value="UniProtKB-ARBA"/>
</dbReference>
<keyword evidence="6" id="KW-1185">Reference proteome</keyword>
<feature type="region of interest" description="Disordered" evidence="2">
    <location>
        <begin position="32"/>
        <end position="90"/>
    </location>
</feature>
<evidence type="ECO:0000256" key="2">
    <source>
        <dbReference type="SAM" id="MobiDB-lite"/>
    </source>
</evidence>
<protein>
    <submittedName>
        <fullName evidence="5">CLUMA_CG019060, isoform A</fullName>
    </submittedName>
</protein>
<keyword evidence="1" id="KW-0694">RNA-binding</keyword>
<dbReference type="CDD" id="cd20407">
    <property type="entry name" value="Tudor_AKAP1"/>
    <property type="match status" value="1"/>
</dbReference>
<dbReference type="InterPro" id="IPR050621">
    <property type="entry name" value="Tudor_domain_containing"/>
</dbReference>
<feature type="compositionally biased region" description="Polar residues" evidence="2">
    <location>
        <begin position="104"/>
        <end position="115"/>
    </location>
</feature>
<feature type="compositionally biased region" description="Low complexity" evidence="2">
    <location>
        <begin position="68"/>
        <end position="81"/>
    </location>
</feature>
<dbReference type="Proteomes" id="UP000183832">
    <property type="component" value="Unassembled WGS sequence"/>
</dbReference>
<dbReference type="PANTHER" id="PTHR22948">
    <property type="entry name" value="TUDOR DOMAIN CONTAINING PROTEIN"/>
    <property type="match status" value="1"/>
</dbReference>
<dbReference type="Pfam" id="PF00567">
    <property type="entry name" value="TUDOR"/>
    <property type="match status" value="1"/>
</dbReference>
<evidence type="ECO:0000313" key="6">
    <source>
        <dbReference type="Proteomes" id="UP000183832"/>
    </source>
</evidence>
<feature type="compositionally biased region" description="Basic and acidic residues" evidence="2">
    <location>
        <begin position="226"/>
        <end position="251"/>
    </location>
</feature>
<dbReference type="InterPro" id="IPR047367">
    <property type="entry name" value="Tudor_AKAP1"/>
</dbReference>
<dbReference type="InterPro" id="IPR004088">
    <property type="entry name" value="KH_dom_type_1"/>
</dbReference>
<feature type="transmembrane region" description="Helical" evidence="3">
    <location>
        <begin position="6"/>
        <end position="24"/>
    </location>
</feature>
<keyword evidence="3" id="KW-0472">Membrane</keyword>
<dbReference type="AlphaFoldDB" id="A0A1J1J543"/>
<dbReference type="InterPro" id="IPR036612">
    <property type="entry name" value="KH_dom_type_1_sf"/>
</dbReference>
<dbReference type="GO" id="GO:0010468">
    <property type="term" value="P:regulation of gene expression"/>
    <property type="evidence" value="ECO:0007669"/>
    <property type="project" value="UniProtKB-ARBA"/>
</dbReference>
<evidence type="ECO:0000313" key="5">
    <source>
        <dbReference type="EMBL" id="CRL06001.1"/>
    </source>
</evidence>
<gene>
    <name evidence="5" type="ORF">CLUMA_CG019060</name>
</gene>
<dbReference type="Pfam" id="PF00013">
    <property type="entry name" value="KH_1"/>
    <property type="match status" value="1"/>
</dbReference>
<dbReference type="Gene3D" id="2.30.30.140">
    <property type="match status" value="1"/>
</dbReference>
<dbReference type="SMART" id="SM00333">
    <property type="entry name" value="TUDOR"/>
    <property type="match status" value="1"/>
</dbReference>
<dbReference type="InterPro" id="IPR004087">
    <property type="entry name" value="KH_dom"/>
</dbReference>
<dbReference type="PROSITE" id="PS50304">
    <property type="entry name" value="TUDOR"/>
    <property type="match status" value="1"/>
</dbReference>
<evidence type="ECO:0000256" key="3">
    <source>
        <dbReference type="SAM" id="Phobius"/>
    </source>
</evidence>
<accession>A0A1J1J543</accession>
<keyword evidence="3" id="KW-0812">Transmembrane</keyword>
<evidence type="ECO:0000259" key="4">
    <source>
        <dbReference type="PROSITE" id="PS50304"/>
    </source>
</evidence>
<dbReference type="OrthoDB" id="10069557at2759"/>
<dbReference type="PANTHER" id="PTHR22948:SF65">
    <property type="entry name" value="A-KINASE ANCHORING PROTEIN 1"/>
    <property type="match status" value="1"/>
</dbReference>
<dbReference type="GO" id="GO:0003723">
    <property type="term" value="F:RNA binding"/>
    <property type="evidence" value="ECO:0007669"/>
    <property type="project" value="UniProtKB-UniRule"/>
</dbReference>
<dbReference type="Gene3D" id="3.30.1370.10">
    <property type="entry name" value="K Homology domain, type 1"/>
    <property type="match status" value="1"/>
</dbReference>
<proteinExistence type="predicted"/>
<dbReference type="EMBL" id="CVRI01000066">
    <property type="protein sequence ID" value="CRL06001.1"/>
    <property type="molecule type" value="Genomic_DNA"/>
</dbReference>
<dbReference type="SUPFAM" id="SSF54791">
    <property type="entry name" value="Eukaryotic type KH-domain (KH-domain type I)"/>
    <property type="match status" value="1"/>
</dbReference>
<feature type="domain" description="Tudor" evidence="4">
    <location>
        <begin position="494"/>
        <end position="552"/>
    </location>
</feature>
<dbReference type="STRING" id="568069.A0A1J1J543"/>
<evidence type="ECO:0000256" key="1">
    <source>
        <dbReference type="PROSITE-ProRule" id="PRU00117"/>
    </source>
</evidence>